<reference evidence="1" key="2">
    <citation type="journal article" date="2015" name="Fish Shellfish Immunol.">
        <title>Early steps in the European eel (Anguilla anguilla)-Vibrio vulnificus interaction in the gills: Role of the RtxA13 toxin.</title>
        <authorList>
            <person name="Callol A."/>
            <person name="Pajuelo D."/>
            <person name="Ebbesson L."/>
            <person name="Teles M."/>
            <person name="MacKenzie S."/>
            <person name="Amaro C."/>
        </authorList>
    </citation>
    <scope>NUCLEOTIDE SEQUENCE</scope>
</reference>
<reference evidence="1" key="1">
    <citation type="submission" date="2014-11" db="EMBL/GenBank/DDBJ databases">
        <authorList>
            <person name="Amaro Gonzalez C."/>
        </authorList>
    </citation>
    <scope>NUCLEOTIDE SEQUENCE</scope>
</reference>
<protein>
    <submittedName>
        <fullName evidence="1">Uncharacterized protein</fullName>
    </submittedName>
</protein>
<name>A0A0E9Q407_ANGAN</name>
<dbReference type="EMBL" id="GBXM01096941">
    <property type="protein sequence ID" value="JAH11636.1"/>
    <property type="molecule type" value="Transcribed_RNA"/>
</dbReference>
<dbReference type="AlphaFoldDB" id="A0A0E9Q407"/>
<proteinExistence type="predicted"/>
<accession>A0A0E9Q407</accession>
<organism evidence="1">
    <name type="scientific">Anguilla anguilla</name>
    <name type="common">European freshwater eel</name>
    <name type="synonym">Muraena anguilla</name>
    <dbReference type="NCBI Taxonomy" id="7936"/>
    <lineage>
        <taxon>Eukaryota</taxon>
        <taxon>Metazoa</taxon>
        <taxon>Chordata</taxon>
        <taxon>Craniata</taxon>
        <taxon>Vertebrata</taxon>
        <taxon>Euteleostomi</taxon>
        <taxon>Actinopterygii</taxon>
        <taxon>Neopterygii</taxon>
        <taxon>Teleostei</taxon>
        <taxon>Anguilliformes</taxon>
        <taxon>Anguillidae</taxon>
        <taxon>Anguilla</taxon>
    </lineage>
</organism>
<sequence length="31" mass="3606">MPQGLRLYNNLKGKTCEGLRNLPHRKQQVVN</sequence>
<evidence type="ECO:0000313" key="1">
    <source>
        <dbReference type="EMBL" id="JAH11636.1"/>
    </source>
</evidence>